<dbReference type="Proteomes" id="UP000199077">
    <property type="component" value="Chromosome I"/>
</dbReference>
<reference evidence="2" key="1">
    <citation type="submission" date="2016-10" db="EMBL/GenBank/DDBJ databases">
        <authorList>
            <person name="Varghese N."/>
            <person name="Submissions S."/>
        </authorList>
    </citation>
    <scope>NUCLEOTIDE SEQUENCE [LARGE SCALE GENOMIC DNA]</scope>
    <source>
        <strain evidence="2">DSM 22329</strain>
    </source>
</reference>
<organism evidence="1 2">
    <name type="scientific">Pedococcus dokdonensis</name>
    <dbReference type="NCBI Taxonomy" id="443156"/>
    <lineage>
        <taxon>Bacteria</taxon>
        <taxon>Bacillati</taxon>
        <taxon>Actinomycetota</taxon>
        <taxon>Actinomycetes</taxon>
        <taxon>Micrococcales</taxon>
        <taxon>Intrasporangiaceae</taxon>
        <taxon>Pedococcus</taxon>
    </lineage>
</organism>
<dbReference type="STRING" id="443156.SAMN04489867_1795"/>
<keyword evidence="2" id="KW-1185">Reference proteome</keyword>
<dbReference type="AlphaFoldDB" id="A0A1H0R0C0"/>
<evidence type="ECO:0000313" key="1">
    <source>
        <dbReference type="EMBL" id="SDP22840.1"/>
    </source>
</evidence>
<gene>
    <name evidence="1" type="ORF">SAMN04489867_1795</name>
</gene>
<accession>A0A1H0R0C0</accession>
<name>A0A1H0R0C0_9MICO</name>
<evidence type="ECO:0000313" key="2">
    <source>
        <dbReference type="Proteomes" id="UP000199077"/>
    </source>
</evidence>
<protein>
    <submittedName>
        <fullName evidence="1">Uncharacterized protein</fullName>
    </submittedName>
</protein>
<dbReference type="EMBL" id="LT629711">
    <property type="protein sequence ID" value="SDP22840.1"/>
    <property type="molecule type" value="Genomic_DNA"/>
</dbReference>
<sequence length="95" mass="9426">MTGLGAEGVVAPSLLPEGAPVERPLPPGVATGVVGATPAPVPPEVRGVAVTCPGSVGVVTCTPEPWPVWPLVMRISMVAMVGPFAAETVGSCGVW</sequence>
<proteinExistence type="predicted"/>